<evidence type="ECO:0000313" key="2">
    <source>
        <dbReference type="Proteomes" id="UP001056120"/>
    </source>
</evidence>
<organism evidence="1 2">
    <name type="scientific">Smallanthus sonchifolius</name>
    <dbReference type="NCBI Taxonomy" id="185202"/>
    <lineage>
        <taxon>Eukaryota</taxon>
        <taxon>Viridiplantae</taxon>
        <taxon>Streptophyta</taxon>
        <taxon>Embryophyta</taxon>
        <taxon>Tracheophyta</taxon>
        <taxon>Spermatophyta</taxon>
        <taxon>Magnoliopsida</taxon>
        <taxon>eudicotyledons</taxon>
        <taxon>Gunneridae</taxon>
        <taxon>Pentapetalae</taxon>
        <taxon>asterids</taxon>
        <taxon>campanulids</taxon>
        <taxon>Asterales</taxon>
        <taxon>Asteraceae</taxon>
        <taxon>Asteroideae</taxon>
        <taxon>Heliantheae alliance</taxon>
        <taxon>Millerieae</taxon>
        <taxon>Smallanthus</taxon>
    </lineage>
</organism>
<protein>
    <submittedName>
        <fullName evidence="1">Uncharacterized protein</fullName>
    </submittedName>
</protein>
<evidence type="ECO:0000313" key="1">
    <source>
        <dbReference type="EMBL" id="KAI3819494.1"/>
    </source>
</evidence>
<sequence length="118" mass="13286">MATSCAKEEELEAAIALEVDRKKKRKKTTTVLTRARAQPLGCCTQIEKKASNRKGGPLVQSSAHIEENKNERQKSFSLGQKATRVSIENLLIDLQQEKLKQVSKRQQESKMGSIFESR</sequence>
<proteinExistence type="predicted"/>
<reference evidence="2" key="1">
    <citation type="journal article" date="2022" name="Mol. Ecol. Resour.">
        <title>The genomes of chicory, endive, great burdock and yacon provide insights into Asteraceae palaeo-polyploidization history and plant inulin production.</title>
        <authorList>
            <person name="Fan W."/>
            <person name="Wang S."/>
            <person name="Wang H."/>
            <person name="Wang A."/>
            <person name="Jiang F."/>
            <person name="Liu H."/>
            <person name="Zhao H."/>
            <person name="Xu D."/>
            <person name="Zhang Y."/>
        </authorList>
    </citation>
    <scope>NUCLEOTIDE SEQUENCE [LARGE SCALE GENOMIC DNA]</scope>
    <source>
        <strain evidence="2">cv. Yunnan</strain>
    </source>
</reference>
<reference evidence="1 2" key="2">
    <citation type="journal article" date="2022" name="Mol. Ecol. Resour.">
        <title>The genomes of chicory, endive, great burdock and yacon provide insights into Asteraceae paleo-polyploidization history and plant inulin production.</title>
        <authorList>
            <person name="Fan W."/>
            <person name="Wang S."/>
            <person name="Wang H."/>
            <person name="Wang A."/>
            <person name="Jiang F."/>
            <person name="Liu H."/>
            <person name="Zhao H."/>
            <person name="Xu D."/>
            <person name="Zhang Y."/>
        </authorList>
    </citation>
    <scope>NUCLEOTIDE SEQUENCE [LARGE SCALE GENOMIC DNA]</scope>
    <source>
        <strain evidence="2">cv. Yunnan</strain>
        <tissue evidence="1">Leaves</tissue>
    </source>
</reference>
<accession>A0ACB9JGN1</accession>
<comment type="caution">
    <text evidence="1">The sequence shown here is derived from an EMBL/GenBank/DDBJ whole genome shotgun (WGS) entry which is preliminary data.</text>
</comment>
<dbReference type="Proteomes" id="UP001056120">
    <property type="component" value="Linkage Group LG04"/>
</dbReference>
<keyword evidence="2" id="KW-1185">Reference proteome</keyword>
<dbReference type="EMBL" id="CM042021">
    <property type="protein sequence ID" value="KAI3819494.1"/>
    <property type="molecule type" value="Genomic_DNA"/>
</dbReference>
<name>A0ACB9JGN1_9ASTR</name>
<gene>
    <name evidence="1" type="ORF">L1987_13333</name>
</gene>